<proteinExistence type="predicted"/>
<protein>
    <submittedName>
        <fullName evidence="1">Uncharacterized protein</fullName>
    </submittedName>
</protein>
<evidence type="ECO:0000313" key="1">
    <source>
        <dbReference type="EMBL" id="TFK66317.1"/>
    </source>
</evidence>
<organism evidence="1 2">
    <name type="scientific">Pluteus cervinus</name>
    <dbReference type="NCBI Taxonomy" id="181527"/>
    <lineage>
        <taxon>Eukaryota</taxon>
        <taxon>Fungi</taxon>
        <taxon>Dikarya</taxon>
        <taxon>Basidiomycota</taxon>
        <taxon>Agaricomycotina</taxon>
        <taxon>Agaricomycetes</taxon>
        <taxon>Agaricomycetidae</taxon>
        <taxon>Agaricales</taxon>
        <taxon>Pluteineae</taxon>
        <taxon>Pluteaceae</taxon>
        <taxon>Pluteus</taxon>
    </lineage>
</organism>
<name>A0ACD3ALE7_9AGAR</name>
<reference evidence="1 2" key="1">
    <citation type="journal article" date="2019" name="Nat. Ecol. Evol.">
        <title>Megaphylogeny resolves global patterns of mushroom evolution.</title>
        <authorList>
            <person name="Varga T."/>
            <person name="Krizsan K."/>
            <person name="Foldi C."/>
            <person name="Dima B."/>
            <person name="Sanchez-Garcia M."/>
            <person name="Sanchez-Ramirez S."/>
            <person name="Szollosi G.J."/>
            <person name="Szarkandi J.G."/>
            <person name="Papp V."/>
            <person name="Albert L."/>
            <person name="Andreopoulos W."/>
            <person name="Angelini C."/>
            <person name="Antonin V."/>
            <person name="Barry K.W."/>
            <person name="Bougher N.L."/>
            <person name="Buchanan P."/>
            <person name="Buyck B."/>
            <person name="Bense V."/>
            <person name="Catcheside P."/>
            <person name="Chovatia M."/>
            <person name="Cooper J."/>
            <person name="Damon W."/>
            <person name="Desjardin D."/>
            <person name="Finy P."/>
            <person name="Geml J."/>
            <person name="Haridas S."/>
            <person name="Hughes K."/>
            <person name="Justo A."/>
            <person name="Karasinski D."/>
            <person name="Kautmanova I."/>
            <person name="Kiss B."/>
            <person name="Kocsube S."/>
            <person name="Kotiranta H."/>
            <person name="LaButti K.M."/>
            <person name="Lechner B.E."/>
            <person name="Liimatainen K."/>
            <person name="Lipzen A."/>
            <person name="Lukacs Z."/>
            <person name="Mihaltcheva S."/>
            <person name="Morgado L.N."/>
            <person name="Niskanen T."/>
            <person name="Noordeloos M.E."/>
            <person name="Ohm R.A."/>
            <person name="Ortiz-Santana B."/>
            <person name="Ovrebo C."/>
            <person name="Racz N."/>
            <person name="Riley R."/>
            <person name="Savchenko A."/>
            <person name="Shiryaev A."/>
            <person name="Soop K."/>
            <person name="Spirin V."/>
            <person name="Szebenyi C."/>
            <person name="Tomsovsky M."/>
            <person name="Tulloss R.E."/>
            <person name="Uehling J."/>
            <person name="Grigoriev I.V."/>
            <person name="Vagvolgyi C."/>
            <person name="Papp T."/>
            <person name="Martin F.M."/>
            <person name="Miettinen O."/>
            <person name="Hibbett D.S."/>
            <person name="Nagy L.G."/>
        </authorList>
    </citation>
    <scope>NUCLEOTIDE SEQUENCE [LARGE SCALE GENOMIC DNA]</scope>
    <source>
        <strain evidence="1 2">NL-1719</strain>
    </source>
</reference>
<accession>A0ACD3ALE7</accession>
<keyword evidence="2" id="KW-1185">Reference proteome</keyword>
<gene>
    <name evidence="1" type="ORF">BDN72DRAFT_899961</name>
</gene>
<sequence>MDRISQNKEILHDIIRDTLTFGLLGLTTSCILVCKSWSDVAFDILWRTVHTRDFYRLFKILCPLKKVQKSANGITLYRFHRDVTTADWTRFARYSRRVRVLELTPINSLNFWELKQLDQSVYDALAVSRPESGIFPNITELELDTRLGYCAPLFLHSGVKTLRIALYYPTNEGEPESPLNDRQDLLHHASLKMSGLHEISLGIAPSLMGNLHWGTGYTIYQDEKLICQLLRQQSQLRTFSLPWCWFTTRIAEAVAFLPDLKSILPVSSGAGLGNPLDTLTFNPVLVHGVVSSAPFPLIQELFLAIPYPQFRRFLLQWIPSGHAHSSMQVLTIHSQVLESPGTMRGMLDSLVPRCPNLTSLTIKSLCSSVQMPWTNDLPYQCYPGQDDTTRPSPSEWTLECLDPFRVTINTISSLFSLNHLKCLDLHHHIPAAFSSADLENIASNFSQLTSLDLFSDPHPIYLGGANGNPSNRNRYDEIVVDRAGHRAKRIPEFTHTLRTFGSKCPNLRTLGVFVCPHPKNAAIEDEFPDTSPPVDYFPNLQELSFGSSFFRNSMSGSLALVLGEYLGPSAKISASCSWGGGESTGIDDNDYTERLRRGGRIPPDPLQVGITSVDKITDSPEEPKSNHRFNEAWRSGVNGEPIPPDQAVLTSATGDPLIFDVSMFLEDTAMQGTMACITETPNGEKWMPGVGFGGGDDDTIAKELKARRMGWRNVAGMMPSMRTIRLQEKQLLERRLKAVGNNEVEN</sequence>
<evidence type="ECO:0000313" key="2">
    <source>
        <dbReference type="Proteomes" id="UP000308600"/>
    </source>
</evidence>
<dbReference type="EMBL" id="ML208409">
    <property type="protein sequence ID" value="TFK66317.1"/>
    <property type="molecule type" value="Genomic_DNA"/>
</dbReference>
<dbReference type="Proteomes" id="UP000308600">
    <property type="component" value="Unassembled WGS sequence"/>
</dbReference>